<dbReference type="Proteomes" id="UP000677228">
    <property type="component" value="Unassembled WGS sequence"/>
</dbReference>
<reference evidence="1" key="1">
    <citation type="submission" date="2021-02" db="EMBL/GenBank/DDBJ databases">
        <authorList>
            <person name="Nowell W R."/>
        </authorList>
    </citation>
    <scope>NUCLEOTIDE SEQUENCE</scope>
</reference>
<evidence type="ECO:0000313" key="3">
    <source>
        <dbReference type="Proteomes" id="UP000677228"/>
    </source>
</evidence>
<evidence type="ECO:0000313" key="2">
    <source>
        <dbReference type="EMBL" id="CAF3835428.1"/>
    </source>
</evidence>
<gene>
    <name evidence="1" type="ORF">OVA965_LOCUS17897</name>
    <name evidence="2" type="ORF">TMI583_LOCUS17908</name>
</gene>
<comment type="caution">
    <text evidence="1">The sequence shown here is derived from an EMBL/GenBank/DDBJ whole genome shotgun (WGS) entry which is preliminary data.</text>
</comment>
<proteinExistence type="predicted"/>
<evidence type="ECO:0000313" key="1">
    <source>
        <dbReference type="EMBL" id="CAF1071120.1"/>
    </source>
</evidence>
<protein>
    <submittedName>
        <fullName evidence="1">Uncharacterized protein</fullName>
    </submittedName>
</protein>
<dbReference type="AlphaFoldDB" id="A0A8S2E7J5"/>
<dbReference type="EMBL" id="CAJOBA010008738">
    <property type="protein sequence ID" value="CAF3835428.1"/>
    <property type="molecule type" value="Genomic_DNA"/>
</dbReference>
<sequence length="259" mass="29868">MADERVKSTKVEFKGKLHWELIFDFNHIEKDATAEREKTEKIRELYTVRTVVETVDETAKTKTNTDNVSFSLGATTKLLSASIGSSFENSEKVCSFMSKHMQETKNHEREWEVEEKYKLRANTRLALYQIYFMAPGVVYPGALVNDKQDDKDVHIFIDVQTIELIRDLQVRYGNNPSDASEENWVQEINKQNDVNSGDLNKGFGGKYTWLVPEYTTNVKDAATSFTIYVQSQAKQHWDDIAKGTDGDFRYVKPIKNQRT</sequence>
<accession>A0A8S2E7J5</accession>
<dbReference type="Proteomes" id="UP000682733">
    <property type="component" value="Unassembled WGS sequence"/>
</dbReference>
<feature type="non-terminal residue" evidence="1">
    <location>
        <position position="1"/>
    </location>
</feature>
<organism evidence="1 3">
    <name type="scientific">Didymodactylos carnosus</name>
    <dbReference type="NCBI Taxonomy" id="1234261"/>
    <lineage>
        <taxon>Eukaryota</taxon>
        <taxon>Metazoa</taxon>
        <taxon>Spiralia</taxon>
        <taxon>Gnathifera</taxon>
        <taxon>Rotifera</taxon>
        <taxon>Eurotatoria</taxon>
        <taxon>Bdelloidea</taxon>
        <taxon>Philodinida</taxon>
        <taxon>Philodinidae</taxon>
        <taxon>Didymodactylos</taxon>
    </lineage>
</organism>
<name>A0A8S2E7J5_9BILA</name>
<dbReference type="EMBL" id="CAJNOK010008723">
    <property type="protein sequence ID" value="CAF1071120.1"/>
    <property type="molecule type" value="Genomic_DNA"/>
</dbReference>